<evidence type="ECO:0000256" key="1">
    <source>
        <dbReference type="SAM" id="MobiDB-lite"/>
    </source>
</evidence>
<keyword evidence="3" id="KW-1185">Reference proteome</keyword>
<dbReference type="Proteomes" id="UP001218188">
    <property type="component" value="Unassembled WGS sequence"/>
</dbReference>
<name>A0AAD6XA79_9AGAR</name>
<comment type="caution">
    <text evidence="2">The sequence shown here is derived from an EMBL/GenBank/DDBJ whole genome shotgun (WGS) entry which is preliminary data.</text>
</comment>
<feature type="non-terminal residue" evidence="2">
    <location>
        <position position="1"/>
    </location>
</feature>
<accession>A0AAD6XA79</accession>
<evidence type="ECO:0000313" key="3">
    <source>
        <dbReference type="Proteomes" id="UP001218188"/>
    </source>
</evidence>
<evidence type="ECO:0000313" key="2">
    <source>
        <dbReference type="EMBL" id="KAJ7042427.1"/>
    </source>
</evidence>
<dbReference type="AlphaFoldDB" id="A0AAD6XA79"/>
<sequence length="85" mass="9480">LPSVLPSRPAVSDVTTTPEQLQTALGLAKVTSPNETALFICALPPKQGEPDCFRLFPSRERVMAHRKRDHNNTDSENTDHIITWN</sequence>
<feature type="compositionally biased region" description="Basic and acidic residues" evidence="1">
    <location>
        <begin position="70"/>
        <end position="79"/>
    </location>
</feature>
<protein>
    <submittedName>
        <fullName evidence="2">Uncharacterized protein</fullName>
    </submittedName>
</protein>
<organism evidence="2 3">
    <name type="scientific">Mycena alexandri</name>
    <dbReference type="NCBI Taxonomy" id="1745969"/>
    <lineage>
        <taxon>Eukaryota</taxon>
        <taxon>Fungi</taxon>
        <taxon>Dikarya</taxon>
        <taxon>Basidiomycota</taxon>
        <taxon>Agaricomycotina</taxon>
        <taxon>Agaricomycetes</taxon>
        <taxon>Agaricomycetidae</taxon>
        <taxon>Agaricales</taxon>
        <taxon>Marasmiineae</taxon>
        <taxon>Mycenaceae</taxon>
        <taxon>Mycena</taxon>
    </lineage>
</organism>
<dbReference type="EMBL" id="JARJCM010000012">
    <property type="protein sequence ID" value="KAJ7042427.1"/>
    <property type="molecule type" value="Genomic_DNA"/>
</dbReference>
<feature type="region of interest" description="Disordered" evidence="1">
    <location>
        <begin position="64"/>
        <end position="85"/>
    </location>
</feature>
<gene>
    <name evidence="2" type="ORF">C8F04DRAFT_904293</name>
</gene>
<reference evidence="2" key="1">
    <citation type="submission" date="2023-03" db="EMBL/GenBank/DDBJ databases">
        <title>Massive genome expansion in bonnet fungi (Mycena s.s.) driven by repeated elements and novel gene families across ecological guilds.</title>
        <authorList>
            <consortium name="Lawrence Berkeley National Laboratory"/>
            <person name="Harder C.B."/>
            <person name="Miyauchi S."/>
            <person name="Viragh M."/>
            <person name="Kuo A."/>
            <person name="Thoen E."/>
            <person name="Andreopoulos B."/>
            <person name="Lu D."/>
            <person name="Skrede I."/>
            <person name="Drula E."/>
            <person name="Henrissat B."/>
            <person name="Morin E."/>
            <person name="Kohler A."/>
            <person name="Barry K."/>
            <person name="LaButti K."/>
            <person name="Morin E."/>
            <person name="Salamov A."/>
            <person name="Lipzen A."/>
            <person name="Mereny Z."/>
            <person name="Hegedus B."/>
            <person name="Baldrian P."/>
            <person name="Stursova M."/>
            <person name="Weitz H."/>
            <person name="Taylor A."/>
            <person name="Grigoriev I.V."/>
            <person name="Nagy L.G."/>
            <person name="Martin F."/>
            <person name="Kauserud H."/>
        </authorList>
    </citation>
    <scope>NUCLEOTIDE SEQUENCE</scope>
    <source>
        <strain evidence="2">CBHHK200</strain>
    </source>
</reference>
<proteinExistence type="predicted"/>
<feature type="non-terminal residue" evidence="2">
    <location>
        <position position="85"/>
    </location>
</feature>